<evidence type="ECO:0000313" key="2">
    <source>
        <dbReference type="Proteomes" id="UP001396334"/>
    </source>
</evidence>
<protein>
    <submittedName>
        <fullName evidence="1">Uncharacterized protein</fullName>
    </submittedName>
</protein>
<sequence>MGISDKELNALPEIADEFSVDSSIFMGATVAATVVSVKEKASLEPLLHQEIDPGSSSKGAVFTTPEQAELRIEGIKPGAIYSSDMHKQADNSLLPGIFDPGALSNLVN</sequence>
<proteinExistence type="predicted"/>
<accession>A0ABR2P3U7</accession>
<reference evidence="1 2" key="1">
    <citation type="journal article" date="2024" name="G3 (Bethesda)">
        <title>Genome assembly of Hibiscus sabdariffa L. provides insights into metabolisms of medicinal natural products.</title>
        <authorList>
            <person name="Kim T."/>
        </authorList>
    </citation>
    <scope>NUCLEOTIDE SEQUENCE [LARGE SCALE GENOMIC DNA]</scope>
    <source>
        <strain evidence="1">TK-2024</strain>
        <tissue evidence="1">Old leaves</tissue>
    </source>
</reference>
<comment type="caution">
    <text evidence="1">The sequence shown here is derived from an EMBL/GenBank/DDBJ whole genome shotgun (WGS) entry which is preliminary data.</text>
</comment>
<dbReference type="EMBL" id="JBBPBN010000084">
    <property type="protein sequence ID" value="KAK8982845.1"/>
    <property type="molecule type" value="Genomic_DNA"/>
</dbReference>
<dbReference type="Proteomes" id="UP001396334">
    <property type="component" value="Unassembled WGS sequence"/>
</dbReference>
<evidence type="ECO:0000313" key="1">
    <source>
        <dbReference type="EMBL" id="KAK8982845.1"/>
    </source>
</evidence>
<keyword evidence="2" id="KW-1185">Reference proteome</keyword>
<gene>
    <name evidence="1" type="ORF">V6N11_060165</name>
</gene>
<organism evidence="1 2">
    <name type="scientific">Hibiscus sabdariffa</name>
    <name type="common">roselle</name>
    <dbReference type="NCBI Taxonomy" id="183260"/>
    <lineage>
        <taxon>Eukaryota</taxon>
        <taxon>Viridiplantae</taxon>
        <taxon>Streptophyta</taxon>
        <taxon>Embryophyta</taxon>
        <taxon>Tracheophyta</taxon>
        <taxon>Spermatophyta</taxon>
        <taxon>Magnoliopsida</taxon>
        <taxon>eudicotyledons</taxon>
        <taxon>Gunneridae</taxon>
        <taxon>Pentapetalae</taxon>
        <taxon>rosids</taxon>
        <taxon>malvids</taxon>
        <taxon>Malvales</taxon>
        <taxon>Malvaceae</taxon>
        <taxon>Malvoideae</taxon>
        <taxon>Hibiscus</taxon>
    </lineage>
</organism>
<name>A0ABR2P3U7_9ROSI</name>